<sequence length="250" mass="27470">MDGYAAQQREFDWLCEPSVMTRALRELRIGCDAGLAVDVGCGTSSGMAAALREDLGARAVLCLDKEAAAIEFLRREGVNARVCDVANDPDAVVAPGSVDLVVDKSALDCILCSDGVGCYLRGVYTMLRPGGSYAIASFRTEDELRRIFGGAWRIIEVVALTPRCRLIVLAKDSGDDMLAPRVVTPDATPRDRFPLAVEEAYEVMFSAEERKWYSLIDFRGDLIGVFEMRAADPRFELSAHDAELFMRRMG</sequence>
<accession>A0A8J2X1M7</accession>
<feature type="domain" description="Methyltransferase" evidence="1">
    <location>
        <begin position="37"/>
        <end position="145"/>
    </location>
</feature>
<keyword evidence="3" id="KW-1185">Reference proteome</keyword>
<organism evidence="2 3">
    <name type="scientific">Pelagomonas calceolata</name>
    <dbReference type="NCBI Taxonomy" id="35677"/>
    <lineage>
        <taxon>Eukaryota</taxon>
        <taxon>Sar</taxon>
        <taxon>Stramenopiles</taxon>
        <taxon>Ochrophyta</taxon>
        <taxon>Pelagophyceae</taxon>
        <taxon>Pelagomonadales</taxon>
        <taxon>Pelagomonadaceae</taxon>
        <taxon>Pelagomonas</taxon>
    </lineage>
</organism>
<evidence type="ECO:0000259" key="1">
    <source>
        <dbReference type="Pfam" id="PF13847"/>
    </source>
</evidence>
<dbReference type="InterPro" id="IPR025714">
    <property type="entry name" value="Methyltranfer_dom"/>
</dbReference>
<gene>
    <name evidence="2" type="ORF">PECAL_3P04670</name>
</gene>
<dbReference type="Pfam" id="PF13847">
    <property type="entry name" value="Methyltransf_31"/>
    <property type="match status" value="1"/>
</dbReference>
<evidence type="ECO:0000313" key="3">
    <source>
        <dbReference type="Proteomes" id="UP000789595"/>
    </source>
</evidence>
<comment type="caution">
    <text evidence="2">The sequence shown here is derived from an EMBL/GenBank/DDBJ whole genome shotgun (WGS) entry which is preliminary data.</text>
</comment>
<dbReference type="OrthoDB" id="411785at2759"/>
<proteinExistence type="predicted"/>
<dbReference type="InterPro" id="IPR029063">
    <property type="entry name" value="SAM-dependent_MTases_sf"/>
</dbReference>
<dbReference type="Gene3D" id="3.40.50.150">
    <property type="entry name" value="Vaccinia Virus protein VP39"/>
    <property type="match status" value="1"/>
</dbReference>
<dbReference type="EMBL" id="CAKKNE010000003">
    <property type="protein sequence ID" value="CAH0370571.1"/>
    <property type="molecule type" value="Genomic_DNA"/>
</dbReference>
<reference evidence="2" key="1">
    <citation type="submission" date="2021-11" db="EMBL/GenBank/DDBJ databases">
        <authorList>
            <consortium name="Genoscope - CEA"/>
            <person name="William W."/>
        </authorList>
    </citation>
    <scope>NUCLEOTIDE SEQUENCE</scope>
</reference>
<protein>
    <recommendedName>
        <fullName evidence="1">Methyltransferase domain-containing protein</fullName>
    </recommendedName>
</protein>
<name>A0A8J2X1M7_9STRA</name>
<dbReference type="AlphaFoldDB" id="A0A8J2X1M7"/>
<dbReference type="Proteomes" id="UP000789595">
    <property type="component" value="Unassembled WGS sequence"/>
</dbReference>
<evidence type="ECO:0000313" key="2">
    <source>
        <dbReference type="EMBL" id="CAH0370571.1"/>
    </source>
</evidence>
<dbReference type="CDD" id="cd02440">
    <property type="entry name" value="AdoMet_MTases"/>
    <property type="match status" value="1"/>
</dbReference>
<dbReference type="SUPFAM" id="SSF53335">
    <property type="entry name" value="S-adenosyl-L-methionine-dependent methyltransferases"/>
    <property type="match status" value="1"/>
</dbReference>